<proteinExistence type="predicted"/>
<dbReference type="EMBL" id="HADZ01010061">
    <property type="protein sequence ID" value="SBP74002.1"/>
    <property type="molecule type" value="Transcribed_RNA"/>
</dbReference>
<sequence length="87" mass="9824">LNLNLKAQNSTKFFPFASQESVPLLQLLLLFLQCGDGHQHLHPQVANQSCGRNVVGVPHRPDHNAEGIRNPGRWLQHVDRDDLCRPL</sequence>
<dbReference type="AlphaFoldDB" id="A0A1A8C295"/>
<name>A0A1A8C295_NOTKA</name>
<accession>A0A1A8C295</accession>
<gene>
    <name evidence="1" type="primary">Nfu_g_1_007073</name>
</gene>
<protein>
    <submittedName>
        <fullName evidence="1">Uncharacterized protein</fullName>
    </submittedName>
</protein>
<feature type="non-terminal residue" evidence="1">
    <location>
        <position position="87"/>
    </location>
</feature>
<organism evidence="1">
    <name type="scientific">Nothobranchius kadleci</name>
    <name type="common">African annual killifish</name>
    <dbReference type="NCBI Taxonomy" id="1051664"/>
    <lineage>
        <taxon>Eukaryota</taxon>
        <taxon>Metazoa</taxon>
        <taxon>Chordata</taxon>
        <taxon>Craniata</taxon>
        <taxon>Vertebrata</taxon>
        <taxon>Euteleostomi</taxon>
        <taxon>Actinopterygii</taxon>
        <taxon>Neopterygii</taxon>
        <taxon>Teleostei</taxon>
        <taxon>Neoteleostei</taxon>
        <taxon>Acanthomorphata</taxon>
        <taxon>Ovalentaria</taxon>
        <taxon>Atherinomorphae</taxon>
        <taxon>Cyprinodontiformes</taxon>
        <taxon>Nothobranchiidae</taxon>
        <taxon>Nothobranchius</taxon>
    </lineage>
</organism>
<feature type="non-terminal residue" evidence="1">
    <location>
        <position position="1"/>
    </location>
</feature>
<reference evidence="1" key="2">
    <citation type="submission" date="2016-06" db="EMBL/GenBank/DDBJ databases">
        <title>The genome of a short-lived fish provides insights into sex chromosome evolution and the genetic control of aging.</title>
        <authorList>
            <person name="Reichwald K."/>
            <person name="Felder M."/>
            <person name="Petzold A."/>
            <person name="Koch P."/>
            <person name="Groth M."/>
            <person name="Platzer M."/>
        </authorList>
    </citation>
    <scope>NUCLEOTIDE SEQUENCE</scope>
    <source>
        <tissue evidence="1">Brain</tissue>
    </source>
</reference>
<evidence type="ECO:0000313" key="1">
    <source>
        <dbReference type="EMBL" id="SBP74002.1"/>
    </source>
</evidence>
<reference evidence="1" key="1">
    <citation type="submission" date="2016-05" db="EMBL/GenBank/DDBJ databases">
        <authorList>
            <person name="Lavstsen T."/>
            <person name="Jespersen J.S."/>
        </authorList>
    </citation>
    <scope>NUCLEOTIDE SEQUENCE</scope>
    <source>
        <tissue evidence="1">Brain</tissue>
    </source>
</reference>